<keyword evidence="3" id="KW-1185">Reference proteome</keyword>
<evidence type="ECO:0000313" key="2">
    <source>
        <dbReference type="EMBL" id="OMJ80200.1"/>
    </source>
</evidence>
<name>A0A1R2BTW8_9CILI</name>
<protein>
    <submittedName>
        <fullName evidence="2">Uncharacterized protein</fullName>
    </submittedName>
</protein>
<accession>A0A1R2BTW8</accession>
<comment type="caution">
    <text evidence="2">The sequence shown here is derived from an EMBL/GenBank/DDBJ whole genome shotgun (WGS) entry which is preliminary data.</text>
</comment>
<feature type="region of interest" description="Disordered" evidence="1">
    <location>
        <begin position="152"/>
        <end position="183"/>
    </location>
</feature>
<organism evidence="2 3">
    <name type="scientific">Stentor coeruleus</name>
    <dbReference type="NCBI Taxonomy" id="5963"/>
    <lineage>
        <taxon>Eukaryota</taxon>
        <taxon>Sar</taxon>
        <taxon>Alveolata</taxon>
        <taxon>Ciliophora</taxon>
        <taxon>Postciliodesmatophora</taxon>
        <taxon>Heterotrichea</taxon>
        <taxon>Heterotrichida</taxon>
        <taxon>Stentoridae</taxon>
        <taxon>Stentor</taxon>
    </lineage>
</organism>
<feature type="compositionally biased region" description="Polar residues" evidence="1">
    <location>
        <begin position="171"/>
        <end position="183"/>
    </location>
</feature>
<proteinExistence type="predicted"/>
<dbReference type="Proteomes" id="UP000187209">
    <property type="component" value="Unassembled WGS sequence"/>
</dbReference>
<gene>
    <name evidence="2" type="ORF">SteCoe_19606</name>
</gene>
<dbReference type="EMBL" id="MPUH01000434">
    <property type="protein sequence ID" value="OMJ80200.1"/>
    <property type="molecule type" value="Genomic_DNA"/>
</dbReference>
<dbReference type="AlphaFoldDB" id="A0A1R2BTW8"/>
<evidence type="ECO:0000256" key="1">
    <source>
        <dbReference type="SAM" id="MobiDB-lite"/>
    </source>
</evidence>
<reference evidence="2 3" key="1">
    <citation type="submission" date="2016-11" db="EMBL/GenBank/DDBJ databases">
        <title>The macronuclear genome of Stentor coeruleus: a giant cell with tiny introns.</title>
        <authorList>
            <person name="Slabodnick M."/>
            <person name="Ruby J.G."/>
            <person name="Reiff S.B."/>
            <person name="Swart E.C."/>
            <person name="Gosai S."/>
            <person name="Prabakaran S."/>
            <person name="Witkowska E."/>
            <person name="Larue G.E."/>
            <person name="Fisher S."/>
            <person name="Freeman R.M."/>
            <person name="Gunawardena J."/>
            <person name="Chu W."/>
            <person name="Stover N.A."/>
            <person name="Gregory B.D."/>
            <person name="Nowacki M."/>
            <person name="Derisi J."/>
            <person name="Roy S.W."/>
            <person name="Marshall W.F."/>
            <person name="Sood P."/>
        </authorList>
    </citation>
    <scope>NUCLEOTIDE SEQUENCE [LARGE SCALE GENOMIC DNA]</scope>
    <source>
        <strain evidence="2">WM001</strain>
    </source>
</reference>
<sequence>MEGWSSLILSRFKCEKSLKNPKIPNQNARKKKKGLAVFLTPKCKHPKLIEGEIEKSYFSPIITKNRCLEDEFSTSPLKIDFYNDSQNSFFSKSTKNSTSCVVGKQEKCISVINLPKKSKNKLKKSKTLKLASKVSSPDISESFTKLLKTNPKIRKSSPFNSSQKDIKKLQKSQSPLYQSTSQKQHFRKLKYDDQEKIIRQDEETLNEVYEKIQENTNDHKTLFYSQKDEVTLGKRKNVTIAENIEILSKKNESIFDSSSLMKHNSLGSIKKSCIKKKTCDASPKSTYEEENNPWINIEDIKNDGKTSDFVKNFISKMQNSSVVLKTNFHIK</sequence>
<evidence type="ECO:0000313" key="3">
    <source>
        <dbReference type="Proteomes" id="UP000187209"/>
    </source>
</evidence>